<dbReference type="GO" id="GO:0043022">
    <property type="term" value="F:ribosome binding"/>
    <property type="evidence" value="ECO:0007669"/>
    <property type="project" value="TreeGrafter"/>
</dbReference>
<organism evidence="6 7">
    <name type="scientific">Escherichia phage 121Q</name>
    <dbReference type="NCBI Taxonomy" id="1555202"/>
    <lineage>
        <taxon>Viruses</taxon>
        <taxon>Duplodnaviria</taxon>
        <taxon>Heunggongvirae</taxon>
        <taxon>Uroviricota</taxon>
        <taxon>Caudoviricetes</taxon>
        <taxon>Asteriusvirus</taxon>
        <taxon>Asteriusvirus av121Q</taxon>
    </lineage>
</organism>
<dbReference type="InterPro" id="IPR019815">
    <property type="entry name" value="Translation_initiation_fac_3_C"/>
</dbReference>
<dbReference type="Proteomes" id="UP000029889">
    <property type="component" value="Segment"/>
</dbReference>
<dbReference type="Pfam" id="PF00707">
    <property type="entry name" value="IF3_C"/>
    <property type="match status" value="1"/>
</dbReference>
<dbReference type="SUPFAM" id="SSF55200">
    <property type="entry name" value="Translation initiation factor IF3, C-terminal domain"/>
    <property type="match status" value="1"/>
</dbReference>
<feature type="domain" description="Translation initiation factor 3 C-terminal" evidence="4">
    <location>
        <begin position="81"/>
        <end position="165"/>
    </location>
</feature>
<feature type="domain" description="Translation initiation factor 3 N-terminal" evidence="5">
    <location>
        <begin position="7"/>
        <end position="71"/>
    </location>
</feature>
<sequence length="167" mass="18364">MKSIIANNEITAKTVRLVTEGASEVMAISKALTLAENQGLDLVVIGAGDEPAVKITDLNKYKYELKQAEKASLKKQRQNAVSIKEIQFNFGTQEHDLQIKAKSAEKFLDEGKHVHIVMKTSGRGTNASVIQANINAMESFVNRLGNVSYVQKVEFQGKKVTCTVKVK</sequence>
<comment type="similarity">
    <text evidence="1">Belongs to the IF-3 family.</text>
</comment>
<dbReference type="OrthoDB" id="16511at10239"/>
<dbReference type="InterPro" id="IPR019814">
    <property type="entry name" value="Translation_initiation_fac_3_N"/>
</dbReference>
<keyword evidence="7" id="KW-1185">Reference proteome</keyword>
<dbReference type="EMBL" id="KM507819">
    <property type="protein sequence ID" value="AIT13944.1"/>
    <property type="molecule type" value="Genomic_DNA"/>
</dbReference>
<evidence type="ECO:0000256" key="1">
    <source>
        <dbReference type="ARBA" id="ARBA00005439"/>
    </source>
</evidence>
<proteinExistence type="inferred from homology"/>
<reference evidence="6 7" key="1">
    <citation type="submission" date="2014-09" db="EMBL/GenBank/DDBJ databases">
        <authorList>
            <person name="Lapin J.S."/>
            <person name="Pope W.H."/>
            <person name="Hua J."/>
            <person name="Ford M.E."/>
            <person name="Conway J.F."/>
            <person name="Hatfull G.F."/>
            <person name="Hendrix R.W."/>
        </authorList>
    </citation>
    <scope>NUCLEOTIDE SEQUENCE [LARGE SCALE GENOMIC DNA]</scope>
</reference>
<dbReference type="RefSeq" id="YP_009101641.1">
    <property type="nucleotide sequence ID" value="NC_025447.1"/>
</dbReference>
<protein>
    <submittedName>
        <fullName evidence="6">Translation initiation factor IF3</fullName>
    </submittedName>
</protein>
<dbReference type="InterPro" id="IPR036788">
    <property type="entry name" value="T_IF-3_C_sf"/>
</dbReference>
<gene>
    <name evidence="6" type="primary">47</name>
    <name evidence="6" type="ORF">PBI_121Q_47</name>
</gene>
<keyword evidence="2 6" id="KW-0396">Initiation factor</keyword>
<dbReference type="Gene3D" id="3.30.110.10">
    <property type="entry name" value="Translation initiation factor 3 (IF-3), C-terminal domain"/>
    <property type="match status" value="1"/>
</dbReference>
<evidence type="ECO:0000259" key="4">
    <source>
        <dbReference type="Pfam" id="PF00707"/>
    </source>
</evidence>
<dbReference type="PANTHER" id="PTHR10938">
    <property type="entry name" value="TRANSLATION INITIATION FACTOR IF-3"/>
    <property type="match status" value="1"/>
</dbReference>
<evidence type="ECO:0000313" key="6">
    <source>
        <dbReference type="EMBL" id="AIT13944.1"/>
    </source>
</evidence>
<dbReference type="InterPro" id="IPR036787">
    <property type="entry name" value="T_IF-3_N_sf"/>
</dbReference>
<dbReference type="Pfam" id="PF05198">
    <property type="entry name" value="IF3_N"/>
    <property type="match status" value="1"/>
</dbReference>
<dbReference type="KEGG" id="vg:22111087"/>
<keyword evidence="3" id="KW-0648">Protein biosynthesis</keyword>
<evidence type="ECO:0000313" key="7">
    <source>
        <dbReference type="Proteomes" id="UP000029889"/>
    </source>
</evidence>
<evidence type="ECO:0000256" key="2">
    <source>
        <dbReference type="ARBA" id="ARBA00022540"/>
    </source>
</evidence>
<evidence type="ECO:0000256" key="3">
    <source>
        <dbReference type="ARBA" id="ARBA00022917"/>
    </source>
</evidence>
<dbReference type="PANTHER" id="PTHR10938:SF0">
    <property type="entry name" value="TRANSLATION INITIATION FACTOR IF-3, MITOCHONDRIAL"/>
    <property type="match status" value="1"/>
</dbReference>
<accession>A0A097EWY0</accession>
<evidence type="ECO:0000259" key="5">
    <source>
        <dbReference type="Pfam" id="PF05198"/>
    </source>
</evidence>
<dbReference type="NCBIfam" id="TIGR00168">
    <property type="entry name" value="infC"/>
    <property type="match status" value="1"/>
</dbReference>
<dbReference type="InterPro" id="IPR001288">
    <property type="entry name" value="Translation_initiation_fac_3"/>
</dbReference>
<dbReference type="GO" id="GO:0032790">
    <property type="term" value="P:ribosome disassembly"/>
    <property type="evidence" value="ECO:0007669"/>
    <property type="project" value="TreeGrafter"/>
</dbReference>
<dbReference type="Gene3D" id="3.10.20.80">
    <property type="entry name" value="Translation initiation factor 3 (IF-3), N-terminal domain"/>
    <property type="match status" value="1"/>
</dbReference>
<dbReference type="GeneID" id="22111087"/>
<name>A0A097EWY0_9CAUD</name>
<dbReference type="SUPFAM" id="SSF54364">
    <property type="entry name" value="Translation initiation factor IF3, N-terminal domain"/>
    <property type="match status" value="1"/>
</dbReference>